<evidence type="ECO:0000313" key="2">
    <source>
        <dbReference type="Proteomes" id="UP000675121"/>
    </source>
</evidence>
<evidence type="ECO:0000313" key="1">
    <source>
        <dbReference type="EMBL" id="CAE6969092.1"/>
    </source>
</evidence>
<keyword evidence="2" id="KW-1185">Reference proteome</keyword>
<proteinExistence type="predicted"/>
<comment type="caution">
    <text evidence="1">The sequence shown here is derived from an EMBL/GenBank/DDBJ whole genome shotgun (WGS) entry which is preliminary data.</text>
</comment>
<organism evidence="1 2">
    <name type="scientific">Paraburkholderia domus</name>
    <dbReference type="NCBI Taxonomy" id="2793075"/>
    <lineage>
        <taxon>Bacteria</taxon>
        <taxon>Pseudomonadati</taxon>
        <taxon>Pseudomonadota</taxon>
        <taxon>Betaproteobacteria</taxon>
        <taxon>Burkholderiales</taxon>
        <taxon>Burkholderiaceae</taxon>
        <taxon>Paraburkholderia</taxon>
    </lineage>
</organism>
<sequence>MFEHLGHAELRVLGMTHLVPQRATALAQPGDEFAELPKRWMAASIHTPAADLHVLLDDALLVDMDSSPYQRVWRGKKYVLLDNKLGQGSVFAESEQHILFG</sequence>
<gene>
    <name evidence="1" type="ORF">R70211_07661</name>
</gene>
<name>A0A9N8N9U4_9BURK</name>
<dbReference type="AlphaFoldDB" id="A0A9N8N9U4"/>
<dbReference type="EMBL" id="CAJNAS010000050">
    <property type="protein sequence ID" value="CAE6969092.1"/>
    <property type="molecule type" value="Genomic_DNA"/>
</dbReference>
<dbReference type="Proteomes" id="UP000675121">
    <property type="component" value="Unassembled WGS sequence"/>
</dbReference>
<accession>A0A9N8N9U4</accession>
<reference evidence="1" key="1">
    <citation type="submission" date="2021-02" db="EMBL/GenBank/DDBJ databases">
        <authorList>
            <person name="Vanwijnsberghe S."/>
        </authorList>
    </citation>
    <scope>NUCLEOTIDE SEQUENCE</scope>
    <source>
        <strain evidence="1">R-70211</strain>
    </source>
</reference>
<protein>
    <submittedName>
        <fullName evidence="1">Uncharacterized protein</fullName>
    </submittedName>
</protein>